<protein>
    <submittedName>
        <fullName evidence="1">Uncharacterized protein</fullName>
    </submittedName>
</protein>
<dbReference type="RefSeq" id="WP_149668972.1">
    <property type="nucleotide sequence ID" value="NZ_VTUZ01000003.1"/>
</dbReference>
<name>A0A5B0HGM5_9BURK</name>
<gene>
    <name evidence="1" type="ORF">FVF58_06000</name>
</gene>
<reference evidence="1 2" key="1">
    <citation type="submission" date="2019-08" db="EMBL/GenBank/DDBJ databases">
        <title>Paraburkholderia sp. DCY113.</title>
        <authorList>
            <person name="Kang J."/>
        </authorList>
    </citation>
    <scope>NUCLEOTIDE SEQUENCE [LARGE SCALE GENOMIC DNA]</scope>
    <source>
        <strain evidence="1 2">DCY113</strain>
    </source>
</reference>
<accession>A0A5B0HGM5</accession>
<sequence length="70" mass="7312">MQSLDRELSGGGASSISVTGVQVKSLVGRNEERVSTVATTGPFCIVNAAKNDRYFSGQSVPTIVPLSMLP</sequence>
<dbReference type="Proteomes" id="UP000325273">
    <property type="component" value="Unassembled WGS sequence"/>
</dbReference>
<dbReference type="EMBL" id="VTUZ01000003">
    <property type="protein sequence ID" value="KAA1014405.1"/>
    <property type="molecule type" value="Genomic_DNA"/>
</dbReference>
<dbReference type="AlphaFoldDB" id="A0A5B0HGM5"/>
<comment type="caution">
    <text evidence="1">The sequence shown here is derived from an EMBL/GenBank/DDBJ whole genome shotgun (WGS) entry which is preliminary data.</text>
</comment>
<evidence type="ECO:0000313" key="1">
    <source>
        <dbReference type="EMBL" id="KAA1014405.1"/>
    </source>
</evidence>
<organism evidence="1 2">
    <name type="scientific">Paraburkholderia panacisoli</name>
    <dbReference type="NCBI Taxonomy" id="2603818"/>
    <lineage>
        <taxon>Bacteria</taxon>
        <taxon>Pseudomonadati</taxon>
        <taxon>Pseudomonadota</taxon>
        <taxon>Betaproteobacteria</taxon>
        <taxon>Burkholderiales</taxon>
        <taxon>Burkholderiaceae</taxon>
        <taxon>Paraburkholderia</taxon>
    </lineage>
</organism>
<keyword evidence="2" id="KW-1185">Reference proteome</keyword>
<evidence type="ECO:0000313" key="2">
    <source>
        <dbReference type="Proteomes" id="UP000325273"/>
    </source>
</evidence>
<proteinExistence type="predicted"/>